<organism evidence="2 3">
    <name type="scientific">Batillaria attramentaria</name>
    <dbReference type="NCBI Taxonomy" id="370345"/>
    <lineage>
        <taxon>Eukaryota</taxon>
        <taxon>Metazoa</taxon>
        <taxon>Spiralia</taxon>
        <taxon>Lophotrochozoa</taxon>
        <taxon>Mollusca</taxon>
        <taxon>Gastropoda</taxon>
        <taxon>Caenogastropoda</taxon>
        <taxon>Sorbeoconcha</taxon>
        <taxon>Cerithioidea</taxon>
        <taxon>Batillariidae</taxon>
        <taxon>Batillaria</taxon>
    </lineage>
</organism>
<feature type="region of interest" description="Disordered" evidence="1">
    <location>
        <begin position="19"/>
        <end position="101"/>
    </location>
</feature>
<feature type="compositionally biased region" description="Acidic residues" evidence="1">
    <location>
        <begin position="88"/>
        <end position="101"/>
    </location>
</feature>
<evidence type="ECO:0000313" key="3">
    <source>
        <dbReference type="Proteomes" id="UP001519460"/>
    </source>
</evidence>
<reference evidence="2 3" key="1">
    <citation type="journal article" date="2023" name="Sci. Data">
        <title>Genome assembly of the Korean intertidal mud-creeper Batillaria attramentaria.</title>
        <authorList>
            <person name="Patra A.K."/>
            <person name="Ho P.T."/>
            <person name="Jun S."/>
            <person name="Lee S.J."/>
            <person name="Kim Y."/>
            <person name="Won Y.J."/>
        </authorList>
    </citation>
    <scope>NUCLEOTIDE SEQUENCE [LARGE SCALE GENOMIC DNA]</scope>
    <source>
        <strain evidence="2">Wonlab-2016</strain>
    </source>
</reference>
<keyword evidence="3" id="KW-1185">Reference proteome</keyword>
<evidence type="ECO:0000256" key="1">
    <source>
        <dbReference type="SAM" id="MobiDB-lite"/>
    </source>
</evidence>
<feature type="compositionally biased region" description="Acidic residues" evidence="1">
    <location>
        <begin position="53"/>
        <end position="66"/>
    </location>
</feature>
<dbReference type="Proteomes" id="UP001519460">
    <property type="component" value="Unassembled WGS sequence"/>
</dbReference>
<proteinExistence type="predicted"/>
<name>A0ABD0KK47_9CAEN</name>
<sequence length="123" mass="14150">MKRQNERILKTLAQTLGSHTCLSDNKTNRDDTSEHEDDEFPQKTKKRRREDSLDGEIEELMEETPLESDPHSSTAKADLSDGWGLDDIQQEFELEDEMGEEIPEKLANIVNTMKKGKTTEEKN</sequence>
<evidence type="ECO:0000313" key="2">
    <source>
        <dbReference type="EMBL" id="KAK7487402.1"/>
    </source>
</evidence>
<gene>
    <name evidence="2" type="ORF">BaRGS_00021364</name>
</gene>
<comment type="caution">
    <text evidence="2">The sequence shown here is derived from an EMBL/GenBank/DDBJ whole genome shotgun (WGS) entry which is preliminary data.</text>
</comment>
<protein>
    <submittedName>
        <fullName evidence="2">Uncharacterized protein</fullName>
    </submittedName>
</protein>
<dbReference type="AlphaFoldDB" id="A0ABD0KK47"/>
<dbReference type="EMBL" id="JACVVK020000165">
    <property type="protein sequence ID" value="KAK7487402.1"/>
    <property type="molecule type" value="Genomic_DNA"/>
</dbReference>
<accession>A0ABD0KK47</accession>